<evidence type="ECO:0000259" key="20">
    <source>
        <dbReference type="PROSITE" id="PS50991"/>
    </source>
</evidence>
<sequence length="1206" mass="132981">MQTYACRGKSPAAFNLGTCFPFPTQPTMPKKSAAKAAASKPAESSIRPIKKLMVANRSEIAIRVMRAATELGIRTVGIYAAEDRFCPHRFKADEAYELNKDKGPLGAYLDVQGIVTLAKEKGVDAIHPGYGFLSENPDFSKACKDAGIIFIGPDAKILNMMGDKTAARNVARKLNVPILEGTDEPVSDRKEALAVAKKIGFPLIIKAAFGGGGRGMRVVREAKDLEKLLDEAQTEAERAFGNGAVFLEKFVGKAKHIEVQILADKHGTVLHLHERDCSVQRRHQKVIEQAPSYGVKQEIIDGLCDAAVKLAKEVNYTHAGTVEFLVDHESGEWFFIEMNPRIQVEHTVTEEITGIDIVRSQILIAQGHKMHEEPLALPAQPNIEKSGYAVQCRITTEDPENGFTPDFGKILTYRSAGGFGIRLDGALGATNAVITPYYDSMLVKMTVFARTYEQALDRMDRGLREFRIRGVKTNIPFLMNVVHHDEFRAGQATTRFIDNNPQLLQFTARKDRATKLLSYLADVNVNGNPFAKGHKPGVTFSAPPVPKYDHRVAPAKGTKQLLTEMGPEKFCKGWVAKEKRLLITDTTMRDAHQSLLATRMRTFDMLAVADAVARRTPNLFSLEMWGGATFDVSMRFLREDPWDRLRSIRAKVPNILLQMLFRGSNAVGYTNYPDNVVKGFIKHAASNGMDIFRIFDSLNYLPNLTAAMDAVREETDSICEGTLCYTGDILDPKRDKYDLKYYVRLAKELEKMGAHMLCIKDMAGLVRPFAAKKLVKALKDEVGIPIHFHTHDTSGLNASSYLEASIAGVDVVDAAISSLSGGTAQPNLNSIVAAMQHTPRDTGLDTEALQEFSDYWAAVRTFYKPFDTAEPYGTAEVYLHEMPGGQYTNLKEQATGMGMAARWPEIAHAYAEVNQLCGDIVKVTPSSKVVGDLAIECVARGVKPNDIFSLQGTKWSKDVTSMFEGWLGEPFYGMEPAKAADSRKKWNKLADAIVGKDGKRIKGRPGTHAAKIKLDDVRAELKGKLKKDPTEDDVWSYLMYPDVFLKFADFRKAHGDVSVLPTPAYYYGLRDKEEINVNLEEGKTLFVRLLNMTEPDVNGQQTAIFELNGYPRHTTVTNKALAKDAVTKAKADPADKFQVGAPMPGMVASIAVAVGQKVKEGETLLTLEAMKMFAAVASPTAGTVTEICTKIGESVESKDLLVRLGK</sequence>
<evidence type="ECO:0000256" key="9">
    <source>
        <dbReference type="ARBA" id="ARBA00023267"/>
    </source>
</evidence>
<dbReference type="NCBIfam" id="TIGR01235">
    <property type="entry name" value="pyruv_carbox"/>
    <property type="match status" value="1"/>
</dbReference>
<dbReference type="PROSITE" id="PS00867">
    <property type="entry name" value="CPSASE_2"/>
    <property type="match status" value="1"/>
</dbReference>
<feature type="binding site" evidence="14">
    <location>
        <position position="791"/>
    </location>
    <ligand>
        <name>Mn(2+)</name>
        <dbReference type="ChEBI" id="CHEBI:29035"/>
    </ligand>
</feature>
<evidence type="ECO:0000256" key="6">
    <source>
        <dbReference type="ARBA" id="ARBA00022723"/>
    </source>
</evidence>
<dbReference type="InterPro" id="IPR003379">
    <property type="entry name" value="Carboxylase_cons_dom"/>
</dbReference>
<feature type="active site" evidence="12">
    <location>
        <position position="341"/>
    </location>
</feature>
<keyword evidence="10" id="KW-0511">Multifunctional enzyme</keyword>
<dbReference type="Gene3D" id="3.20.20.70">
    <property type="entry name" value="Aldolase class I"/>
    <property type="match status" value="1"/>
</dbReference>
<dbReference type="FunFam" id="3.40.50.20:FF:000010">
    <property type="entry name" value="Propionyl-CoA carboxylase subunit alpha"/>
    <property type="match status" value="1"/>
</dbReference>
<comment type="pathway">
    <text evidence="2">Carbohydrate biosynthesis; gluconeogenesis.</text>
</comment>
<evidence type="ECO:0000256" key="11">
    <source>
        <dbReference type="PIRNR" id="PIRNR001594"/>
    </source>
</evidence>
<evidence type="ECO:0000256" key="1">
    <source>
        <dbReference type="ARBA" id="ARBA00001953"/>
    </source>
</evidence>
<protein>
    <recommendedName>
        <fullName evidence="3 11">Pyruvate carboxylase</fullName>
        <ecNumber evidence="3 11">6.4.1.1</ecNumber>
    </recommendedName>
</protein>
<dbReference type="PANTHER" id="PTHR43778:SF2">
    <property type="entry name" value="PYRUVATE CARBOXYLASE, MITOCHONDRIAL"/>
    <property type="match status" value="1"/>
</dbReference>
<dbReference type="PROSITE" id="PS00866">
    <property type="entry name" value="CPSASE_1"/>
    <property type="match status" value="1"/>
</dbReference>
<dbReference type="Pfam" id="PF00682">
    <property type="entry name" value="HMGL-like"/>
    <property type="match status" value="1"/>
</dbReference>
<feature type="binding site" evidence="13">
    <location>
        <position position="283"/>
    </location>
    <ligand>
        <name>ATP</name>
        <dbReference type="ChEBI" id="CHEBI:30616"/>
    </ligand>
</feature>
<feature type="binding site" evidence="14">
    <location>
        <position position="590"/>
    </location>
    <ligand>
        <name>Mn(2+)</name>
        <dbReference type="ChEBI" id="CHEBI:29035"/>
    </ligand>
</feature>
<keyword evidence="22" id="KW-1185">Reference proteome</keyword>
<dbReference type="CDD" id="cd06850">
    <property type="entry name" value="biotinyl_domain"/>
    <property type="match status" value="1"/>
</dbReference>
<dbReference type="GO" id="GO:0004736">
    <property type="term" value="F:pyruvate carboxylase activity"/>
    <property type="evidence" value="ECO:0007669"/>
    <property type="project" value="UniProtKB-EC"/>
</dbReference>
<keyword evidence="16" id="KW-0175">Coiled coil</keyword>
<evidence type="ECO:0000256" key="13">
    <source>
        <dbReference type="PIRSR" id="PIRSR001594-2"/>
    </source>
</evidence>
<gene>
    <name evidence="21" type="primary">pyc</name>
    <name evidence="21" type="ORF">BGE01nite_47040</name>
</gene>
<dbReference type="InterPro" id="IPR001882">
    <property type="entry name" value="Biotin_BS"/>
</dbReference>
<dbReference type="Pfam" id="PF02436">
    <property type="entry name" value="PYC_OADA"/>
    <property type="match status" value="1"/>
</dbReference>
<dbReference type="InterPro" id="IPR005482">
    <property type="entry name" value="Biotin_COase_C"/>
</dbReference>
<feature type="binding site" description="via carbamate group" evidence="14">
    <location>
        <position position="760"/>
    </location>
    <ligand>
        <name>Mn(2+)</name>
        <dbReference type="ChEBI" id="CHEBI:29035"/>
    </ligand>
</feature>
<evidence type="ECO:0000256" key="3">
    <source>
        <dbReference type="ARBA" id="ARBA00013057"/>
    </source>
</evidence>
<dbReference type="GO" id="GO:0006094">
    <property type="term" value="P:gluconeogenesis"/>
    <property type="evidence" value="ECO:0007669"/>
    <property type="project" value="UniProtKB-UniPathway"/>
</dbReference>
<feature type="modified residue" description="N6-carboxylysine" evidence="15">
    <location>
        <position position="760"/>
    </location>
</feature>
<dbReference type="InterPro" id="IPR005930">
    <property type="entry name" value="Pyruv_COase"/>
</dbReference>
<dbReference type="SMART" id="SM00878">
    <property type="entry name" value="Biotin_carb_C"/>
    <property type="match status" value="1"/>
</dbReference>
<keyword evidence="7 11" id="KW-0547">Nucleotide-binding</keyword>
<dbReference type="Pfam" id="PF00364">
    <property type="entry name" value="Biotin_lipoyl"/>
    <property type="match status" value="1"/>
</dbReference>
<dbReference type="Gene3D" id="3.30.470.20">
    <property type="entry name" value="ATP-grasp fold, B domain"/>
    <property type="match status" value="1"/>
</dbReference>
<dbReference type="InterPro" id="IPR000891">
    <property type="entry name" value="PYR_CT"/>
</dbReference>
<evidence type="ECO:0000313" key="21">
    <source>
        <dbReference type="EMBL" id="GEP45413.1"/>
    </source>
</evidence>
<dbReference type="EC" id="6.4.1.1" evidence="3 11"/>
<dbReference type="Pfam" id="PF00289">
    <property type="entry name" value="Biotin_carb_N"/>
    <property type="match status" value="1"/>
</dbReference>
<dbReference type="Gene3D" id="3.10.600.10">
    <property type="entry name" value="pyruvate carboxylase f1077a mutant domain"/>
    <property type="match status" value="1"/>
</dbReference>
<dbReference type="SUPFAM" id="SSF51569">
    <property type="entry name" value="Aldolase"/>
    <property type="match status" value="1"/>
</dbReference>
<evidence type="ECO:0000256" key="7">
    <source>
        <dbReference type="ARBA" id="ARBA00022741"/>
    </source>
</evidence>
<dbReference type="CDD" id="cd07937">
    <property type="entry name" value="DRE_TIM_PC_TC_5S"/>
    <property type="match status" value="1"/>
</dbReference>
<evidence type="ECO:0000256" key="16">
    <source>
        <dbReference type="SAM" id="Coils"/>
    </source>
</evidence>
<feature type="binding site" evidence="14">
    <location>
        <position position="789"/>
    </location>
    <ligand>
        <name>Mn(2+)</name>
        <dbReference type="ChEBI" id="CHEBI:29035"/>
    </ligand>
</feature>
<dbReference type="InterPro" id="IPR011054">
    <property type="entry name" value="Rudment_hybrid_motif"/>
</dbReference>
<dbReference type="SUPFAM" id="SSF51246">
    <property type="entry name" value="Rudiment single hybrid motif"/>
    <property type="match status" value="1"/>
</dbReference>
<dbReference type="Proteomes" id="UP000321577">
    <property type="component" value="Unassembled WGS sequence"/>
</dbReference>
<evidence type="ECO:0000256" key="15">
    <source>
        <dbReference type="PIRSR" id="PIRSR001594-4"/>
    </source>
</evidence>
<dbReference type="Pfam" id="PF02785">
    <property type="entry name" value="Biotin_carb_C"/>
    <property type="match status" value="1"/>
</dbReference>
<evidence type="ECO:0000256" key="12">
    <source>
        <dbReference type="PIRSR" id="PIRSR001594-1"/>
    </source>
</evidence>
<evidence type="ECO:0000313" key="22">
    <source>
        <dbReference type="Proteomes" id="UP000321577"/>
    </source>
</evidence>
<feature type="domain" description="Biotin carboxylation" evidence="19">
    <location>
        <begin position="48"/>
        <end position="502"/>
    </location>
</feature>
<organism evidence="21 22">
    <name type="scientific">Brevifollis gellanilyticus</name>
    <dbReference type="NCBI Taxonomy" id="748831"/>
    <lineage>
        <taxon>Bacteria</taxon>
        <taxon>Pseudomonadati</taxon>
        <taxon>Verrucomicrobiota</taxon>
        <taxon>Verrucomicrobiia</taxon>
        <taxon>Verrucomicrobiales</taxon>
        <taxon>Verrucomicrobiaceae</taxon>
    </lineage>
</organism>
<dbReference type="SUPFAM" id="SSF56059">
    <property type="entry name" value="Glutathione synthetase ATP-binding domain-like"/>
    <property type="match status" value="1"/>
</dbReference>
<feature type="binding site" evidence="13">
    <location>
        <position position="248"/>
    </location>
    <ligand>
        <name>ATP</name>
        <dbReference type="ChEBI" id="CHEBI:30616"/>
    </ligand>
</feature>
<evidence type="ECO:0000256" key="5">
    <source>
        <dbReference type="ARBA" id="ARBA00022598"/>
    </source>
</evidence>
<proteinExistence type="predicted"/>
<dbReference type="GO" id="GO:0005737">
    <property type="term" value="C:cytoplasm"/>
    <property type="evidence" value="ECO:0007669"/>
    <property type="project" value="TreeGrafter"/>
</dbReference>
<evidence type="ECO:0000256" key="10">
    <source>
        <dbReference type="ARBA" id="ARBA00023268"/>
    </source>
</evidence>
<dbReference type="InterPro" id="IPR005481">
    <property type="entry name" value="BC-like_N"/>
</dbReference>
<comment type="catalytic activity">
    <reaction evidence="11">
        <text>hydrogencarbonate + pyruvate + ATP = oxaloacetate + ADP + phosphate + H(+)</text>
        <dbReference type="Rhea" id="RHEA:20844"/>
        <dbReference type="ChEBI" id="CHEBI:15361"/>
        <dbReference type="ChEBI" id="CHEBI:15378"/>
        <dbReference type="ChEBI" id="CHEBI:16452"/>
        <dbReference type="ChEBI" id="CHEBI:17544"/>
        <dbReference type="ChEBI" id="CHEBI:30616"/>
        <dbReference type="ChEBI" id="CHEBI:43474"/>
        <dbReference type="ChEBI" id="CHEBI:456216"/>
        <dbReference type="EC" id="6.4.1.1"/>
    </reaction>
</comment>
<feature type="binding site" evidence="13">
    <location>
        <position position="662"/>
    </location>
    <ligand>
        <name>substrate</name>
    </ligand>
</feature>
<dbReference type="AlphaFoldDB" id="A0A512MF98"/>
<feature type="domain" description="Pyruvate carboxyltransferase" evidence="20">
    <location>
        <begin position="581"/>
        <end position="850"/>
    </location>
</feature>
<dbReference type="InterPro" id="IPR011761">
    <property type="entry name" value="ATP-grasp"/>
</dbReference>
<dbReference type="NCBIfam" id="NF009554">
    <property type="entry name" value="PRK12999.1"/>
    <property type="match status" value="1"/>
</dbReference>
<keyword evidence="21" id="KW-0670">Pyruvate</keyword>
<keyword evidence="6 14" id="KW-0479">Metal-binding</keyword>
<dbReference type="GO" id="GO:0046872">
    <property type="term" value="F:metal ion binding"/>
    <property type="evidence" value="ECO:0007669"/>
    <property type="project" value="UniProtKB-KW"/>
</dbReference>
<dbReference type="PIRSF" id="PIRSF001594">
    <property type="entry name" value="Pyruv_carbox"/>
    <property type="match status" value="1"/>
</dbReference>
<feature type="domain" description="Lipoyl-binding" evidence="17">
    <location>
        <begin position="1136"/>
        <end position="1205"/>
    </location>
</feature>
<comment type="function">
    <text evidence="11">Catalyzes a 2-step reaction, involving the ATP-dependent carboxylation of the covalently attached biotin in the first step and the transfer of the carboxyl group to pyruvate in the second.</text>
</comment>
<dbReference type="PROSITE" id="PS50975">
    <property type="entry name" value="ATP_GRASP"/>
    <property type="match status" value="1"/>
</dbReference>
<name>A0A512MF98_9BACT</name>
<dbReference type="UniPathway" id="UPA00138"/>
<comment type="caution">
    <text evidence="21">The sequence shown here is derived from an EMBL/GenBank/DDBJ whole genome shotgun (WGS) entry which is preliminary data.</text>
</comment>
<dbReference type="FunFam" id="3.30.1490.20:FF:000018">
    <property type="entry name" value="Biotin carboxylase"/>
    <property type="match status" value="1"/>
</dbReference>
<evidence type="ECO:0000256" key="2">
    <source>
        <dbReference type="ARBA" id="ARBA00004742"/>
    </source>
</evidence>
<dbReference type="InterPro" id="IPR013785">
    <property type="entry name" value="Aldolase_TIM"/>
</dbReference>
<dbReference type="NCBIfam" id="NF006761">
    <property type="entry name" value="PRK09282.1"/>
    <property type="match status" value="1"/>
</dbReference>
<feature type="binding site" evidence="13">
    <location>
        <position position="164"/>
    </location>
    <ligand>
        <name>ATP</name>
        <dbReference type="ChEBI" id="CHEBI:30616"/>
    </ligand>
</feature>
<dbReference type="InterPro" id="IPR011053">
    <property type="entry name" value="Single_hybrid_motif"/>
</dbReference>
<dbReference type="PROSITE" id="PS50979">
    <property type="entry name" value="BC"/>
    <property type="match status" value="1"/>
</dbReference>
<feature type="coiled-coil region" evidence="16">
    <location>
        <begin position="215"/>
        <end position="242"/>
    </location>
</feature>
<dbReference type="PROSITE" id="PS50968">
    <property type="entry name" value="BIOTINYL_LIPOYL"/>
    <property type="match status" value="1"/>
</dbReference>
<dbReference type="EMBL" id="BKAG01000049">
    <property type="protein sequence ID" value="GEP45413.1"/>
    <property type="molecule type" value="Genomic_DNA"/>
</dbReference>
<evidence type="ECO:0000259" key="18">
    <source>
        <dbReference type="PROSITE" id="PS50975"/>
    </source>
</evidence>
<dbReference type="GO" id="GO:0005524">
    <property type="term" value="F:ATP binding"/>
    <property type="evidence" value="ECO:0007669"/>
    <property type="project" value="UniProtKB-UniRule"/>
</dbReference>
<dbReference type="SUPFAM" id="SSF51230">
    <property type="entry name" value="Single hybrid motif"/>
    <property type="match status" value="1"/>
</dbReference>
<evidence type="ECO:0000259" key="19">
    <source>
        <dbReference type="PROSITE" id="PS50979"/>
    </source>
</evidence>
<dbReference type="PROSITE" id="PS00188">
    <property type="entry name" value="BIOTIN"/>
    <property type="match status" value="1"/>
</dbReference>
<keyword evidence="8 11" id="KW-0067">ATP-binding</keyword>
<dbReference type="InterPro" id="IPR016185">
    <property type="entry name" value="PreATP-grasp_dom_sf"/>
</dbReference>
<dbReference type="Pfam" id="PF02786">
    <property type="entry name" value="CPSase_L_D2"/>
    <property type="match status" value="1"/>
</dbReference>
<dbReference type="FunFam" id="3.20.20.70:FF:000033">
    <property type="entry name" value="Pyruvate carboxylase"/>
    <property type="match status" value="1"/>
</dbReference>
<keyword evidence="9 11" id="KW-0092">Biotin</keyword>
<dbReference type="InterPro" id="IPR000089">
    <property type="entry name" value="Biotin_lipoyl"/>
</dbReference>
<dbReference type="SUPFAM" id="SSF89000">
    <property type="entry name" value="post-HMGL domain-like"/>
    <property type="match status" value="1"/>
</dbReference>
<reference evidence="21 22" key="1">
    <citation type="submission" date="2019-07" db="EMBL/GenBank/DDBJ databases">
        <title>Whole genome shotgun sequence of Brevifollis gellanilyticus NBRC 108608.</title>
        <authorList>
            <person name="Hosoyama A."/>
            <person name="Uohara A."/>
            <person name="Ohji S."/>
            <person name="Ichikawa N."/>
        </authorList>
    </citation>
    <scope>NUCLEOTIDE SEQUENCE [LARGE SCALE GENOMIC DNA]</scope>
    <source>
        <strain evidence="21 22">NBRC 108608</strain>
    </source>
</reference>
<dbReference type="Gene3D" id="2.40.50.100">
    <property type="match status" value="1"/>
</dbReference>
<evidence type="ECO:0000259" key="17">
    <source>
        <dbReference type="PROSITE" id="PS50968"/>
    </source>
</evidence>
<accession>A0A512MF98</accession>
<evidence type="ECO:0000256" key="4">
    <source>
        <dbReference type="ARBA" id="ARBA00022432"/>
    </source>
</evidence>
<dbReference type="PANTHER" id="PTHR43778">
    <property type="entry name" value="PYRUVATE CARBOXYLASE"/>
    <property type="match status" value="1"/>
</dbReference>
<feature type="domain" description="ATP-grasp" evidence="18">
    <location>
        <begin position="168"/>
        <end position="366"/>
    </location>
</feature>
<dbReference type="InterPro" id="IPR011764">
    <property type="entry name" value="Biotin_carboxylation_dom"/>
</dbReference>
<comment type="cofactor">
    <cofactor evidence="1 11">
        <name>biotin</name>
        <dbReference type="ChEBI" id="CHEBI:57586"/>
    </cofactor>
</comment>
<feature type="modified residue" description="N6-biotinyllysine" evidence="15">
    <location>
        <position position="1171"/>
    </location>
</feature>
<keyword evidence="5 11" id="KW-0436">Ligase</keyword>
<evidence type="ECO:0000256" key="14">
    <source>
        <dbReference type="PIRSR" id="PIRSR001594-3"/>
    </source>
</evidence>
<dbReference type="InterPro" id="IPR005479">
    <property type="entry name" value="CPAse_ATP-bd"/>
</dbReference>
<keyword evidence="4" id="KW-0312">Gluconeogenesis</keyword>
<dbReference type="SUPFAM" id="SSF52440">
    <property type="entry name" value="PreATP-grasp domain"/>
    <property type="match status" value="1"/>
</dbReference>
<dbReference type="FunFam" id="2.40.50.100:FF:000003">
    <property type="entry name" value="Acetyl-CoA carboxylase biotin carboxyl carrier protein"/>
    <property type="match status" value="1"/>
</dbReference>
<dbReference type="PROSITE" id="PS50991">
    <property type="entry name" value="PYR_CT"/>
    <property type="match status" value="1"/>
</dbReference>
<dbReference type="InterPro" id="IPR055268">
    <property type="entry name" value="PCB-like"/>
</dbReference>
<feature type="binding site" evidence="13">
    <location>
        <position position="924"/>
    </location>
    <ligand>
        <name>substrate</name>
    </ligand>
</feature>
<evidence type="ECO:0000256" key="8">
    <source>
        <dbReference type="ARBA" id="ARBA00022840"/>
    </source>
</evidence>